<dbReference type="PANTHER" id="PTHR40465">
    <property type="entry name" value="CHROMOSOME 1, WHOLE GENOME SHOTGUN SEQUENCE"/>
    <property type="match status" value="1"/>
</dbReference>
<feature type="region of interest" description="Disordered" evidence="1">
    <location>
        <begin position="294"/>
        <end position="330"/>
    </location>
</feature>
<evidence type="ECO:0000256" key="2">
    <source>
        <dbReference type="SAM" id="Phobius"/>
    </source>
</evidence>
<dbReference type="STRING" id="650164.K5W1W3"/>
<dbReference type="Proteomes" id="UP000008370">
    <property type="component" value="Unassembled WGS sequence"/>
</dbReference>
<dbReference type="GeneID" id="18913192"/>
<dbReference type="EMBL" id="JH930475">
    <property type="protein sequence ID" value="EKM52864.1"/>
    <property type="molecule type" value="Genomic_DNA"/>
</dbReference>
<keyword evidence="2" id="KW-0812">Transmembrane</keyword>
<keyword evidence="2" id="KW-1133">Transmembrane helix</keyword>
<dbReference type="AlphaFoldDB" id="K5W1W3"/>
<keyword evidence="5" id="KW-1185">Reference proteome</keyword>
<dbReference type="KEGG" id="pco:PHACADRAFT_212071"/>
<feature type="transmembrane region" description="Helical" evidence="2">
    <location>
        <begin position="129"/>
        <end position="153"/>
    </location>
</feature>
<feature type="transmembrane region" description="Helical" evidence="2">
    <location>
        <begin position="243"/>
        <end position="263"/>
    </location>
</feature>
<organism evidence="4 5">
    <name type="scientific">Phanerochaete carnosa (strain HHB-10118-sp)</name>
    <name type="common">White-rot fungus</name>
    <name type="synonym">Peniophora carnosa</name>
    <dbReference type="NCBI Taxonomy" id="650164"/>
    <lineage>
        <taxon>Eukaryota</taxon>
        <taxon>Fungi</taxon>
        <taxon>Dikarya</taxon>
        <taxon>Basidiomycota</taxon>
        <taxon>Agaricomycotina</taxon>
        <taxon>Agaricomycetes</taxon>
        <taxon>Polyporales</taxon>
        <taxon>Phanerochaetaceae</taxon>
        <taxon>Phanerochaete</taxon>
    </lineage>
</organism>
<dbReference type="OrthoDB" id="3270417at2759"/>
<dbReference type="PANTHER" id="PTHR40465:SF1">
    <property type="entry name" value="DUF6534 DOMAIN-CONTAINING PROTEIN"/>
    <property type="match status" value="1"/>
</dbReference>
<accession>K5W1W3</accession>
<dbReference type="InParanoid" id="K5W1W3"/>
<feature type="transmembrane region" description="Helical" evidence="2">
    <location>
        <begin position="102"/>
        <end position="122"/>
    </location>
</feature>
<feature type="domain" description="DUF6534" evidence="3">
    <location>
        <begin position="179"/>
        <end position="268"/>
    </location>
</feature>
<feature type="compositionally biased region" description="Polar residues" evidence="1">
    <location>
        <begin position="294"/>
        <end position="313"/>
    </location>
</feature>
<dbReference type="InterPro" id="IPR045339">
    <property type="entry name" value="DUF6534"/>
</dbReference>
<dbReference type="RefSeq" id="XP_007399193.1">
    <property type="nucleotide sequence ID" value="XM_007399131.1"/>
</dbReference>
<sequence>MAAPQPAALPLPSQPSVQSQMGPLFVFTSIGFMLFGVFTAQVYFYWYAYKNDRRVLRTFVVALWILETLHTVFCFHFLYEYFVTDIGSPEKLSEIIWSDPSSVLTEDVIIGFCQGFYIFRLWRLSGHNYAVVGTLSIVLLARLGAGFATNVWLTMFKTFPDFVARQVVHDVLNVAQALSAIVDFLNTAMMIFYLKRGMNLSGFKQSRSVIQTLMFFTINTGVLSVVGSVCTLFLFNFVTGSLAFWGLIQLQGKLYANSVVGFLNARQYLRDKLTEVEFNSIALHLGASPSGLGTNRPNFKQYSDDTPSGTAVGQDTAILQPPADQPPSIT</sequence>
<gene>
    <name evidence="4" type="ORF">PHACADRAFT_212071</name>
</gene>
<feature type="transmembrane region" description="Helical" evidence="2">
    <location>
        <begin position="59"/>
        <end position="82"/>
    </location>
</feature>
<feature type="transmembrane region" description="Helical" evidence="2">
    <location>
        <begin position="24"/>
        <end position="47"/>
    </location>
</feature>
<proteinExistence type="predicted"/>
<protein>
    <recommendedName>
        <fullName evidence="3">DUF6534 domain-containing protein</fullName>
    </recommendedName>
</protein>
<evidence type="ECO:0000313" key="4">
    <source>
        <dbReference type="EMBL" id="EKM52864.1"/>
    </source>
</evidence>
<evidence type="ECO:0000259" key="3">
    <source>
        <dbReference type="Pfam" id="PF20152"/>
    </source>
</evidence>
<evidence type="ECO:0000313" key="5">
    <source>
        <dbReference type="Proteomes" id="UP000008370"/>
    </source>
</evidence>
<name>K5W1W3_PHACS</name>
<dbReference type="HOGENOM" id="CLU_046025_5_2_1"/>
<keyword evidence="2" id="KW-0472">Membrane</keyword>
<feature type="transmembrane region" description="Helical" evidence="2">
    <location>
        <begin position="215"/>
        <end position="237"/>
    </location>
</feature>
<feature type="transmembrane region" description="Helical" evidence="2">
    <location>
        <begin position="173"/>
        <end position="194"/>
    </location>
</feature>
<reference evidence="4 5" key="1">
    <citation type="journal article" date="2012" name="BMC Genomics">
        <title>Comparative genomics of the white-rot fungi, Phanerochaete carnosa and P. chrysosporium, to elucidate the genetic basis of the distinct wood types they colonize.</title>
        <authorList>
            <person name="Suzuki H."/>
            <person name="MacDonald J."/>
            <person name="Syed K."/>
            <person name="Salamov A."/>
            <person name="Hori C."/>
            <person name="Aerts A."/>
            <person name="Henrissat B."/>
            <person name="Wiebenga A."/>
            <person name="vanKuyk P.A."/>
            <person name="Barry K."/>
            <person name="Lindquist E."/>
            <person name="LaButti K."/>
            <person name="Lapidus A."/>
            <person name="Lucas S."/>
            <person name="Coutinho P."/>
            <person name="Gong Y."/>
            <person name="Samejima M."/>
            <person name="Mahadevan R."/>
            <person name="Abou-Zaid M."/>
            <person name="de Vries R.P."/>
            <person name="Igarashi K."/>
            <person name="Yadav J.S."/>
            <person name="Grigoriev I.V."/>
            <person name="Master E.R."/>
        </authorList>
    </citation>
    <scope>NUCLEOTIDE SEQUENCE [LARGE SCALE GENOMIC DNA]</scope>
    <source>
        <strain evidence="4 5">HHB-10118-sp</strain>
    </source>
</reference>
<dbReference type="Pfam" id="PF20152">
    <property type="entry name" value="DUF6534"/>
    <property type="match status" value="1"/>
</dbReference>
<evidence type="ECO:0000256" key="1">
    <source>
        <dbReference type="SAM" id="MobiDB-lite"/>
    </source>
</evidence>